<dbReference type="OrthoDB" id="9783714at2"/>
<evidence type="ECO:0000256" key="3">
    <source>
        <dbReference type="ARBA" id="ARBA00022475"/>
    </source>
</evidence>
<evidence type="ECO:0000256" key="5">
    <source>
        <dbReference type="ARBA" id="ARBA00022989"/>
    </source>
</evidence>
<keyword evidence="2 7" id="KW-0813">Transport</keyword>
<dbReference type="GO" id="GO:0055085">
    <property type="term" value="P:transmembrane transport"/>
    <property type="evidence" value="ECO:0007669"/>
    <property type="project" value="InterPro"/>
</dbReference>
<reference evidence="9 10" key="1">
    <citation type="submission" date="2015-04" db="EMBL/GenBank/DDBJ databases">
        <title>Taxonomic description and genome sequence of Bacillus campisalis sp. nov., a novel member of the genus Bacillus isolated from solar saltern.</title>
        <authorList>
            <person name="Mathan Kumar R."/>
            <person name="Kaur G."/>
            <person name="Kumar A."/>
            <person name="Singh N.K."/>
            <person name="Kaur N."/>
            <person name="Kumar N."/>
            <person name="Mayilraj S."/>
        </authorList>
    </citation>
    <scope>NUCLEOTIDE SEQUENCE [LARGE SCALE GENOMIC DNA]</scope>
    <source>
        <strain evidence="9 10">SA2-6</strain>
    </source>
</reference>
<dbReference type="AlphaFoldDB" id="A0A0M2SLX2"/>
<evidence type="ECO:0000313" key="9">
    <source>
        <dbReference type="EMBL" id="KKK33605.1"/>
    </source>
</evidence>
<dbReference type="Gene3D" id="1.10.3720.10">
    <property type="entry name" value="MetI-like"/>
    <property type="match status" value="1"/>
</dbReference>
<dbReference type="InterPro" id="IPR035906">
    <property type="entry name" value="MetI-like_sf"/>
</dbReference>
<dbReference type="RefSeq" id="WP_046526093.1">
    <property type="nucleotide sequence ID" value="NZ_LAYY01000100.1"/>
</dbReference>
<evidence type="ECO:0000256" key="6">
    <source>
        <dbReference type="ARBA" id="ARBA00023136"/>
    </source>
</evidence>
<feature type="domain" description="ABC transmembrane type-1" evidence="8">
    <location>
        <begin position="92"/>
        <end position="306"/>
    </location>
</feature>
<dbReference type="InterPro" id="IPR000515">
    <property type="entry name" value="MetI-like"/>
</dbReference>
<name>A0A0M2SLX2_9BACI</name>
<comment type="subcellular location">
    <subcellularLocation>
        <location evidence="1 7">Cell membrane</location>
        <topology evidence="1 7">Multi-pass membrane protein</topology>
    </subcellularLocation>
</comment>
<dbReference type="Proteomes" id="UP000034166">
    <property type="component" value="Unassembled WGS sequence"/>
</dbReference>
<dbReference type="PATRIC" id="fig|1408103.3.peg.5089"/>
<gene>
    <name evidence="9" type="ORF">WQ57_23605</name>
</gene>
<keyword evidence="6 7" id="KW-0472">Membrane</keyword>
<protein>
    <submittedName>
        <fullName evidence="9">Transporter</fullName>
    </submittedName>
</protein>
<keyword evidence="4 7" id="KW-0812">Transmembrane</keyword>
<dbReference type="PROSITE" id="PS50928">
    <property type="entry name" value="ABC_TM1"/>
    <property type="match status" value="1"/>
</dbReference>
<evidence type="ECO:0000256" key="1">
    <source>
        <dbReference type="ARBA" id="ARBA00004651"/>
    </source>
</evidence>
<dbReference type="Pfam" id="PF00528">
    <property type="entry name" value="BPD_transp_1"/>
    <property type="match status" value="1"/>
</dbReference>
<comment type="similarity">
    <text evidence="7">Belongs to the binding-protein-dependent transport system permease family.</text>
</comment>
<dbReference type="CDD" id="cd06261">
    <property type="entry name" value="TM_PBP2"/>
    <property type="match status" value="1"/>
</dbReference>
<feature type="transmembrane region" description="Helical" evidence="7">
    <location>
        <begin position="30"/>
        <end position="57"/>
    </location>
</feature>
<sequence length="315" mass="35179">MSYPQSATDTVVKSKKAVNKNKKKIKSEKVIPYLFILPSFLIILGFLFYPIATVFYYSVQHYDVSAPYYNGFAGLENFVNIFTQDKMFVPSLINSVKWVVAEVGLQLTFGMILALLLNQTFKFRGFVRAVAFIPWAISGVLASVMWSMMFNEHMGVINDMLMKVGLIDEPMAFLASTSTAFGAVVIAELWRGIPFFAITLLAALQSIPNELYEAANVDGANRWKSFIYVTLPQLKNTIVLTTLLRVVWEFNNVDLIFNLTGGGPAHSTTTLTMYIADLAVHGSNFGYGSALTVISFGILLIFAVLYLKLSRYEKE</sequence>
<organism evidence="9 10">
    <name type="scientific">Mesobacillus campisalis</name>
    <dbReference type="NCBI Taxonomy" id="1408103"/>
    <lineage>
        <taxon>Bacteria</taxon>
        <taxon>Bacillati</taxon>
        <taxon>Bacillota</taxon>
        <taxon>Bacilli</taxon>
        <taxon>Bacillales</taxon>
        <taxon>Bacillaceae</taxon>
        <taxon>Mesobacillus</taxon>
    </lineage>
</organism>
<dbReference type="PANTHER" id="PTHR43005">
    <property type="entry name" value="BLR7065 PROTEIN"/>
    <property type="match status" value="1"/>
</dbReference>
<feature type="transmembrane region" description="Helical" evidence="7">
    <location>
        <begin position="226"/>
        <end position="248"/>
    </location>
</feature>
<keyword evidence="5 7" id="KW-1133">Transmembrane helix</keyword>
<proteinExistence type="inferred from homology"/>
<evidence type="ECO:0000259" key="8">
    <source>
        <dbReference type="PROSITE" id="PS50928"/>
    </source>
</evidence>
<comment type="caution">
    <text evidence="9">The sequence shown here is derived from an EMBL/GenBank/DDBJ whole genome shotgun (WGS) entry which is preliminary data.</text>
</comment>
<feature type="transmembrane region" description="Helical" evidence="7">
    <location>
        <begin position="129"/>
        <end position="150"/>
    </location>
</feature>
<feature type="transmembrane region" description="Helical" evidence="7">
    <location>
        <begin position="285"/>
        <end position="307"/>
    </location>
</feature>
<dbReference type="GO" id="GO:0005886">
    <property type="term" value="C:plasma membrane"/>
    <property type="evidence" value="ECO:0007669"/>
    <property type="project" value="UniProtKB-SubCell"/>
</dbReference>
<dbReference type="EMBL" id="LAYY01000100">
    <property type="protein sequence ID" value="KKK33605.1"/>
    <property type="molecule type" value="Genomic_DNA"/>
</dbReference>
<dbReference type="SUPFAM" id="SSF161098">
    <property type="entry name" value="MetI-like"/>
    <property type="match status" value="1"/>
</dbReference>
<evidence type="ECO:0000256" key="4">
    <source>
        <dbReference type="ARBA" id="ARBA00022692"/>
    </source>
</evidence>
<evidence type="ECO:0000256" key="7">
    <source>
        <dbReference type="RuleBase" id="RU363032"/>
    </source>
</evidence>
<keyword evidence="3" id="KW-1003">Cell membrane</keyword>
<dbReference type="PANTHER" id="PTHR43005:SF2">
    <property type="entry name" value="INTEGRAL MEMBRANE SUGAR TRANSPORT PROTEIN"/>
    <property type="match status" value="1"/>
</dbReference>
<feature type="transmembrane region" description="Helical" evidence="7">
    <location>
        <begin position="98"/>
        <end position="117"/>
    </location>
</feature>
<evidence type="ECO:0000313" key="10">
    <source>
        <dbReference type="Proteomes" id="UP000034166"/>
    </source>
</evidence>
<accession>A0A0M2SLX2</accession>
<keyword evidence="10" id="KW-1185">Reference proteome</keyword>
<evidence type="ECO:0000256" key="2">
    <source>
        <dbReference type="ARBA" id="ARBA00022448"/>
    </source>
</evidence>
<feature type="transmembrane region" description="Helical" evidence="7">
    <location>
        <begin position="170"/>
        <end position="190"/>
    </location>
</feature>